<proteinExistence type="predicted"/>
<organism evidence="1 2">
    <name type="scientific">Paenibacillus shirakamiensis</name>
    <dbReference type="NCBI Taxonomy" id="1265935"/>
    <lineage>
        <taxon>Bacteria</taxon>
        <taxon>Bacillati</taxon>
        <taxon>Bacillota</taxon>
        <taxon>Bacilli</taxon>
        <taxon>Bacillales</taxon>
        <taxon>Paenibacillaceae</taxon>
        <taxon>Paenibacillus</taxon>
    </lineage>
</organism>
<protein>
    <submittedName>
        <fullName evidence="1">Uncharacterized protein</fullName>
    </submittedName>
</protein>
<dbReference type="EMBL" id="JAGGLD010000004">
    <property type="protein sequence ID" value="MBP2001483.1"/>
    <property type="molecule type" value="Genomic_DNA"/>
</dbReference>
<comment type="caution">
    <text evidence="1">The sequence shown here is derived from an EMBL/GenBank/DDBJ whole genome shotgun (WGS) entry which is preliminary data.</text>
</comment>
<gene>
    <name evidence="1" type="ORF">J2Z69_002528</name>
</gene>
<evidence type="ECO:0000313" key="1">
    <source>
        <dbReference type="EMBL" id="MBP2001483.1"/>
    </source>
</evidence>
<sequence>MSDTLQVVLIEKLADGEMREIEERAWSSQMIIALEHANYIIVGGREYQTLEGRLNIDTGKFELLLVVMPEA</sequence>
<name>A0ABS4JIE5_9BACL</name>
<dbReference type="RefSeq" id="WP_209862927.1">
    <property type="nucleotide sequence ID" value="NZ_JAGGLD010000004.1"/>
</dbReference>
<accession>A0ABS4JIE5</accession>
<keyword evidence="2" id="KW-1185">Reference proteome</keyword>
<dbReference type="Proteomes" id="UP001519288">
    <property type="component" value="Unassembled WGS sequence"/>
</dbReference>
<evidence type="ECO:0000313" key="2">
    <source>
        <dbReference type="Proteomes" id="UP001519288"/>
    </source>
</evidence>
<reference evidence="1 2" key="1">
    <citation type="submission" date="2021-03" db="EMBL/GenBank/DDBJ databases">
        <title>Genomic Encyclopedia of Type Strains, Phase IV (KMG-IV): sequencing the most valuable type-strain genomes for metagenomic binning, comparative biology and taxonomic classification.</title>
        <authorList>
            <person name="Goeker M."/>
        </authorList>
    </citation>
    <scope>NUCLEOTIDE SEQUENCE [LARGE SCALE GENOMIC DNA]</scope>
    <source>
        <strain evidence="1 2">DSM 26806</strain>
    </source>
</reference>